<dbReference type="SUPFAM" id="SSF54001">
    <property type="entry name" value="Cysteine proteinases"/>
    <property type="match status" value="1"/>
</dbReference>
<accession>A0ABS7QF62</accession>
<dbReference type="SMART" id="SM00460">
    <property type="entry name" value="TGc"/>
    <property type="match status" value="1"/>
</dbReference>
<keyword evidence="3" id="KW-1185">Reference proteome</keyword>
<name>A0ABS7QF62_9ACTN</name>
<sequence>MTTAAVPHLAPEAAAFYRAQSLFSDPGDMVGLYADLPHGVGELATVVRNLMIHRVESGQWGIPVDEQRMHDDAETRYVDDILRLVAGRSTEPLTGSRPYGDRFVGICRDFTLLHVSLLRHLGIPARLRSGFADYFGTDGFHFDHVVTEYWDEGRGWLLADAQIHDPGHYALDFDPADIPRDRFLTAGRAWQLLRSGEADPRTFGLPPAGGDFTGRWFVAADIRLDLAALNKVETLLWDTWGSGATGGPGDGGADGFGADIGEDLLAVYDRAAALTAGDVPFAAARELFAGSDELRTPPTVTCHAPFNGRSQVTLRR</sequence>
<reference evidence="2 3" key="1">
    <citation type="submission" date="2021-08" db="EMBL/GenBank/DDBJ databases">
        <title>WGS of actinomycetes from Thailand.</title>
        <authorList>
            <person name="Thawai C."/>
        </authorList>
    </citation>
    <scope>NUCLEOTIDE SEQUENCE [LARGE SCALE GENOMIC DNA]</scope>
    <source>
        <strain evidence="2 3">PLK6-54</strain>
    </source>
</reference>
<dbReference type="Proteomes" id="UP000778578">
    <property type="component" value="Unassembled WGS sequence"/>
</dbReference>
<dbReference type="InterPro" id="IPR038765">
    <property type="entry name" value="Papain-like_cys_pep_sf"/>
</dbReference>
<dbReference type="Gene3D" id="3.10.620.30">
    <property type="match status" value="1"/>
</dbReference>
<evidence type="ECO:0000259" key="1">
    <source>
        <dbReference type="SMART" id="SM00460"/>
    </source>
</evidence>
<feature type="domain" description="Transglutaminase-like" evidence="1">
    <location>
        <begin position="99"/>
        <end position="163"/>
    </location>
</feature>
<dbReference type="Pfam" id="PF01841">
    <property type="entry name" value="Transglut_core"/>
    <property type="match status" value="1"/>
</dbReference>
<dbReference type="InterPro" id="IPR002931">
    <property type="entry name" value="Transglutaminase-like"/>
</dbReference>
<organism evidence="2 3">
    <name type="scientific">Actinacidiphila acidipaludis</name>
    <dbReference type="NCBI Taxonomy" id="2873382"/>
    <lineage>
        <taxon>Bacteria</taxon>
        <taxon>Bacillati</taxon>
        <taxon>Actinomycetota</taxon>
        <taxon>Actinomycetes</taxon>
        <taxon>Kitasatosporales</taxon>
        <taxon>Streptomycetaceae</taxon>
        <taxon>Actinacidiphila</taxon>
    </lineage>
</organism>
<gene>
    <name evidence="2" type="ORF">K7862_22620</name>
</gene>
<dbReference type="EMBL" id="JAINZZ010000031">
    <property type="protein sequence ID" value="MBY8880409.1"/>
    <property type="molecule type" value="Genomic_DNA"/>
</dbReference>
<evidence type="ECO:0000313" key="2">
    <source>
        <dbReference type="EMBL" id="MBY8880409.1"/>
    </source>
</evidence>
<evidence type="ECO:0000313" key="3">
    <source>
        <dbReference type="Proteomes" id="UP000778578"/>
    </source>
</evidence>
<protein>
    <submittedName>
        <fullName evidence="2">Transglutaminase-like domain-containing protein</fullName>
    </submittedName>
</protein>
<proteinExistence type="predicted"/>
<comment type="caution">
    <text evidence="2">The sequence shown here is derived from an EMBL/GenBank/DDBJ whole genome shotgun (WGS) entry which is preliminary data.</text>
</comment>
<dbReference type="RefSeq" id="WP_222965411.1">
    <property type="nucleotide sequence ID" value="NZ_JAINZZ010000031.1"/>
</dbReference>